<reference evidence="1 2" key="1">
    <citation type="submission" date="2017-11" db="EMBL/GenBank/DDBJ databases">
        <title>De novo assembly and phasing of dikaryotic genomes from two isolates of Puccinia coronata f. sp. avenae, the causal agent of oat crown rust.</title>
        <authorList>
            <person name="Miller M.E."/>
            <person name="Zhang Y."/>
            <person name="Omidvar V."/>
            <person name="Sperschneider J."/>
            <person name="Schwessinger B."/>
            <person name="Raley C."/>
            <person name="Palmer J.M."/>
            <person name="Garnica D."/>
            <person name="Upadhyaya N."/>
            <person name="Rathjen J."/>
            <person name="Taylor J.M."/>
            <person name="Park R.F."/>
            <person name="Dodds P.N."/>
            <person name="Hirsch C.D."/>
            <person name="Kianian S.F."/>
            <person name="Figueroa M."/>
        </authorList>
    </citation>
    <scope>NUCLEOTIDE SEQUENCE [LARGE SCALE GENOMIC DNA]</scope>
    <source>
        <strain evidence="1">12NC29</strain>
    </source>
</reference>
<comment type="caution">
    <text evidence="1">The sequence shown here is derived from an EMBL/GenBank/DDBJ whole genome shotgun (WGS) entry which is preliminary data.</text>
</comment>
<keyword evidence="2" id="KW-1185">Reference proteome</keyword>
<organism evidence="1 2">
    <name type="scientific">Puccinia coronata f. sp. avenae</name>
    <dbReference type="NCBI Taxonomy" id="200324"/>
    <lineage>
        <taxon>Eukaryota</taxon>
        <taxon>Fungi</taxon>
        <taxon>Dikarya</taxon>
        <taxon>Basidiomycota</taxon>
        <taxon>Pucciniomycotina</taxon>
        <taxon>Pucciniomycetes</taxon>
        <taxon>Pucciniales</taxon>
        <taxon>Pucciniaceae</taxon>
        <taxon>Puccinia</taxon>
    </lineage>
</organism>
<protein>
    <submittedName>
        <fullName evidence="1">Uncharacterized protein</fullName>
    </submittedName>
</protein>
<proteinExistence type="predicted"/>
<dbReference type="Proteomes" id="UP000235388">
    <property type="component" value="Unassembled WGS sequence"/>
</dbReference>
<gene>
    <name evidence="1" type="ORF">PCANC_00938</name>
</gene>
<evidence type="ECO:0000313" key="2">
    <source>
        <dbReference type="Proteomes" id="UP000235388"/>
    </source>
</evidence>
<evidence type="ECO:0000313" key="1">
    <source>
        <dbReference type="EMBL" id="PLW57895.1"/>
    </source>
</evidence>
<dbReference type="AlphaFoldDB" id="A0A2N5W6N1"/>
<accession>A0A2N5W6N1</accession>
<sequence length="67" mass="7313">MGLASRLVDELGMCHKARWRVIPAAPSRLESNWPGLAGITDGGFPINGKPNASDWGKAMLDHWQSKL</sequence>
<name>A0A2N5W6N1_9BASI</name>
<dbReference type="EMBL" id="PGCJ01000007">
    <property type="protein sequence ID" value="PLW57895.1"/>
    <property type="molecule type" value="Genomic_DNA"/>
</dbReference>